<evidence type="ECO:0000256" key="2">
    <source>
        <dbReference type="ARBA" id="ARBA00022840"/>
    </source>
</evidence>
<organism evidence="4 5">
    <name type="scientific">Pseudomonas phytophila</name>
    <dbReference type="NCBI Taxonomy" id="2867264"/>
    <lineage>
        <taxon>Bacteria</taxon>
        <taxon>Pseudomonadati</taxon>
        <taxon>Pseudomonadota</taxon>
        <taxon>Gammaproteobacteria</taxon>
        <taxon>Pseudomonadales</taxon>
        <taxon>Pseudomonadaceae</taxon>
        <taxon>Pseudomonas</taxon>
    </lineage>
</organism>
<dbReference type="InterPro" id="IPR027417">
    <property type="entry name" value="P-loop_NTPase"/>
</dbReference>
<dbReference type="Pfam" id="PF06414">
    <property type="entry name" value="Zeta_toxin"/>
    <property type="match status" value="1"/>
</dbReference>
<keyword evidence="2" id="KW-0067">ATP-binding</keyword>
<keyword evidence="5" id="KW-1185">Reference proteome</keyword>
<accession>A0ABY6FJP2</accession>
<name>A0ABY6FJP2_9PSED</name>
<sequence length="326" mass="37169">MSATHYTYTPKELEEVYTGLEKTLFAVRRDIGDDGNPAPKILVVAGVQGSGKTYMLNNTLLKGGHYGNYVQLYQESFRELHPRYEEFAGQDVISRYKHTEGFIWELCNRIFKHAHENRFNIIMETALDSKAFASVISGPELSTYQFDVHLIGCKKDFVHLSTIHRTLGALENGTLERFVDIATIETSIENAEVILNAFETACMRVSGSTITMYERGFGALKNRRKLCSSRCERIDTLTPYAFTDEDGTTRTVKEQTHRIERSEQLPLPCSFASFIALVEAPVSGALERTQAWQEAYSALSRMRPFWKQIPTRLAETLWGYIKKYTE</sequence>
<evidence type="ECO:0000313" key="5">
    <source>
        <dbReference type="Proteomes" id="UP001063228"/>
    </source>
</evidence>
<dbReference type="EMBL" id="CP081201">
    <property type="protein sequence ID" value="UXZ98160.1"/>
    <property type="molecule type" value="Genomic_DNA"/>
</dbReference>
<evidence type="ECO:0000259" key="3">
    <source>
        <dbReference type="Pfam" id="PF06414"/>
    </source>
</evidence>
<evidence type="ECO:0000313" key="4">
    <source>
        <dbReference type="EMBL" id="UXZ98160.1"/>
    </source>
</evidence>
<feature type="domain" description="Zeta toxin" evidence="3">
    <location>
        <begin position="37"/>
        <end position="206"/>
    </location>
</feature>
<dbReference type="SUPFAM" id="SSF52540">
    <property type="entry name" value="P-loop containing nucleoside triphosphate hydrolases"/>
    <property type="match status" value="1"/>
</dbReference>
<dbReference type="InterPro" id="IPR010488">
    <property type="entry name" value="Zeta_toxin_domain"/>
</dbReference>
<dbReference type="Proteomes" id="UP001063228">
    <property type="component" value="Chromosome"/>
</dbReference>
<protein>
    <submittedName>
        <fullName evidence="4">Zeta toxin family protein</fullName>
    </submittedName>
</protein>
<proteinExistence type="predicted"/>
<evidence type="ECO:0000256" key="1">
    <source>
        <dbReference type="ARBA" id="ARBA00022741"/>
    </source>
</evidence>
<dbReference type="RefSeq" id="WP_263271286.1">
    <property type="nucleotide sequence ID" value="NZ_CP081201.1"/>
</dbReference>
<dbReference type="Gene3D" id="3.40.50.300">
    <property type="entry name" value="P-loop containing nucleotide triphosphate hydrolases"/>
    <property type="match status" value="1"/>
</dbReference>
<gene>
    <name evidence="4" type="ORF">K3169_09950</name>
</gene>
<keyword evidence="1" id="KW-0547">Nucleotide-binding</keyword>
<reference evidence="4" key="1">
    <citation type="submission" date="2021-08" db="EMBL/GenBank/DDBJ databases">
        <title>Complete genome sequence of Pseudomonas phytophila.</title>
        <authorList>
            <person name="Weir B.S."/>
            <person name="Templeton M.D."/>
            <person name="Arshed S."/>
            <person name="Andersen M.T."/>
            <person name="Jayaraman J."/>
        </authorList>
    </citation>
    <scope>NUCLEOTIDE SEQUENCE</scope>
    <source>
        <strain evidence="4">ICMP 23753</strain>
    </source>
</reference>